<dbReference type="GO" id="GO:0009229">
    <property type="term" value="P:thiamine diphosphate biosynthetic process"/>
    <property type="evidence" value="ECO:0007669"/>
    <property type="project" value="UniProtKB-UniPathway"/>
</dbReference>
<comment type="catalytic activity">
    <reaction evidence="1">
        <text>4-amino-5-hydroxymethyl-2-methylpyrimidine + ATP = 4-amino-2-methyl-5-(phosphooxymethyl)pyrimidine + ADP + H(+)</text>
        <dbReference type="Rhea" id="RHEA:23096"/>
        <dbReference type="ChEBI" id="CHEBI:15378"/>
        <dbReference type="ChEBI" id="CHEBI:16892"/>
        <dbReference type="ChEBI" id="CHEBI:30616"/>
        <dbReference type="ChEBI" id="CHEBI:58354"/>
        <dbReference type="ChEBI" id="CHEBI:456216"/>
        <dbReference type="EC" id="2.7.1.49"/>
    </reaction>
</comment>
<feature type="region of interest" description="Disordered" evidence="10">
    <location>
        <begin position="181"/>
        <end position="207"/>
    </location>
</feature>
<dbReference type="AlphaFoldDB" id="A0A3A3ZB84"/>
<dbReference type="GO" id="GO:0008902">
    <property type="term" value="F:hydroxymethylpyrimidine kinase activity"/>
    <property type="evidence" value="ECO:0007669"/>
    <property type="project" value="UniProtKB-EC"/>
</dbReference>
<keyword evidence="8" id="KW-0067">ATP-binding</keyword>
<evidence type="ECO:0000256" key="7">
    <source>
        <dbReference type="ARBA" id="ARBA00022777"/>
    </source>
</evidence>
<evidence type="ECO:0000256" key="2">
    <source>
        <dbReference type="ARBA" id="ARBA00000565"/>
    </source>
</evidence>
<dbReference type="UniPathway" id="UPA00060">
    <property type="reaction ID" value="UER00138"/>
</dbReference>
<comment type="pathway">
    <text evidence="4">Cofactor biosynthesis; thiamine diphosphate biosynthesis; 4-amino-2-methyl-5-diphosphomethylpyrimidine from 5-amino-1-(5-phospho-D-ribosyl)imidazole: step 3/3.</text>
</comment>
<keyword evidence="7 12" id="KW-0418">Kinase</keyword>
<evidence type="ECO:0000256" key="1">
    <source>
        <dbReference type="ARBA" id="ARBA00000151"/>
    </source>
</evidence>
<comment type="caution">
    <text evidence="12">The sequence shown here is derived from an EMBL/GenBank/DDBJ whole genome shotgun (WGS) entry which is preliminary data.</text>
</comment>
<feature type="compositionally biased region" description="Low complexity" evidence="10">
    <location>
        <begin position="21"/>
        <end position="33"/>
    </location>
</feature>
<dbReference type="CDD" id="cd01169">
    <property type="entry name" value="HMPP_kinase"/>
    <property type="match status" value="1"/>
</dbReference>
<keyword evidence="6" id="KW-0547">Nucleotide-binding</keyword>
<evidence type="ECO:0000313" key="13">
    <source>
        <dbReference type="Proteomes" id="UP000265614"/>
    </source>
</evidence>
<feature type="compositionally biased region" description="Basic residues" evidence="10">
    <location>
        <begin position="102"/>
        <end position="111"/>
    </location>
</feature>
<dbReference type="Gene3D" id="3.40.1190.20">
    <property type="match status" value="1"/>
</dbReference>
<dbReference type="GO" id="GO:0008972">
    <property type="term" value="F:phosphomethylpyrimidine kinase activity"/>
    <property type="evidence" value="ECO:0007669"/>
    <property type="project" value="UniProtKB-EC"/>
</dbReference>
<dbReference type="GO" id="GO:0005829">
    <property type="term" value="C:cytosol"/>
    <property type="evidence" value="ECO:0007669"/>
    <property type="project" value="TreeGrafter"/>
</dbReference>
<dbReference type="Pfam" id="PF08543">
    <property type="entry name" value="Phos_pyr_kin"/>
    <property type="match status" value="1"/>
</dbReference>
<proteinExistence type="predicted"/>
<evidence type="ECO:0000256" key="4">
    <source>
        <dbReference type="ARBA" id="ARBA00004769"/>
    </source>
</evidence>
<evidence type="ECO:0000256" key="8">
    <source>
        <dbReference type="ARBA" id="ARBA00022840"/>
    </source>
</evidence>
<comment type="catalytic activity">
    <reaction evidence="2">
        <text>4-amino-2-methyl-5-(phosphooxymethyl)pyrimidine + ATP = 4-amino-2-methyl-5-(diphosphooxymethyl)pyrimidine + ADP</text>
        <dbReference type="Rhea" id="RHEA:19893"/>
        <dbReference type="ChEBI" id="CHEBI:30616"/>
        <dbReference type="ChEBI" id="CHEBI:57841"/>
        <dbReference type="ChEBI" id="CHEBI:58354"/>
        <dbReference type="ChEBI" id="CHEBI:456216"/>
        <dbReference type="EC" id="2.7.4.7"/>
    </reaction>
</comment>
<keyword evidence="5 12" id="KW-0808">Transferase</keyword>
<evidence type="ECO:0000256" key="6">
    <source>
        <dbReference type="ARBA" id="ARBA00022741"/>
    </source>
</evidence>
<dbReference type="InterPro" id="IPR013749">
    <property type="entry name" value="PM/HMP-P_kinase-1"/>
</dbReference>
<dbReference type="FunFam" id="3.40.1190.20:FF:000003">
    <property type="entry name" value="Phosphomethylpyrimidine kinase ThiD"/>
    <property type="match status" value="1"/>
</dbReference>
<evidence type="ECO:0000256" key="10">
    <source>
        <dbReference type="SAM" id="MobiDB-lite"/>
    </source>
</evidence>
<feature type="compositionally biased region" description="Basic residues" evidence="10">
    <location>
        <begin position="181"/>
        <end position="194"/>
    </location>
</feature>
<dbReference type="GO" id="GO:0005524">
    <property type="term" value="F:ATP binding"/>
    <property type="evidence" value="ECO:0007669"/>
    <property type="project" value="UniProtKB-KW"/>
</dbReference>
<keyword evidence="9" id="KW-0784">Thiamine biosynthesis</keyword>
<feature type="compositionally biased region" description="Basic residues" evidence="10">
    <location>
        <begin position="64"/>
        <end position="79"/>
    </location>
</feature>
<dbReference type="GO" id="GO:0009228">
    <property type="term" value="P:thiamine biosynthetic process"/>
    <property type="evidence" value="ECO:0007669"/>
    <property type="project" value="UniProtKB-KW"/>
</dbReference>
<accession>A0A3A3ZB84</accession>
<dbReference type="PANTHER" id="PTHR20858">
    <property type="entry name" value="PHOSPHOMETHYLPYRIMIDINE KINASE"/>
    <property type="match status" value="1"/>
</dbReference>
<protein>
    <submittedName>
        <fullName evidence="12">Bifunctional hydroxymethylpyrimidine kinase/phosphomethylpyrimidine kinase</fullName>
        <ecNumber evidence="12">2.7.1.49</ecNumber>
        <ecNumber evidence="12">2.7.4.7</ecNumber>
    </submittedName>
</protein>
<feature type="compositionally biased region" description="Acidic residues" evidence="10">
    <location>
        <begin position="1"/>
        <end position="12"/>
    </location>
</feature>
<sequence>MPAEGEGDDDGRPDEHERPAVGRQRGPVRRGPGAPVPRGPHRRDAAARRLPALRRAGHALPARVRPRPARPRRPGARRAVRGDVRRARGGRGGRRAGPARGVPRRPRRGAGRRGPAGADHAGVRRPPPHRRAHRLVGGGGGGRAALLLGLPRGGPRAAAAVVARPALRALGGGVRRRRLLRGRRRGPRPHRPARARPAGAGAHGERLPHLDPVRVDVLGRLLAARGVAAVSGGVPPRALTVAGSDSGGGAGLQCDLRTFLCCGVHGATAVTAVTVQDSRGVTGVHEVPADVVAAQVEAVVGDIGVGATKTGMLASAPIIEAVADVVERLDVGPFVVDPVCASMHGSRLLRPDALDALRTRLLPLATLVTPNAPEARLLTGLPVTDRAGQVEAARALHALGPRWVLVKGGHVAEGEPAVDVLFDGERVLELRAPRVATPHTHGTGDCLAAATTAWLAQGLDVVEAVRRGKQYVTAAVVDAYPAGAGAGPVGHRWRVRDWPAEEPPAAVPSTAG</sequence>
<evidence type="ECO:0000313" key="12">
    <source>
        <dbReference type="EMBL" id="RJK98366.1"/>
    </source>
</evidence>
<dbReference type="OrthoDB" id="34166at2"/>
<evidence type="ECO:0000256" key="5">
    <source>
        <dbReference type="ARBA" id="ARBA00022679"/>
    </source>
</evidence>
<evidence type="ECO:0000256" key="9">
    <source>
        <dbReference type="ARBA" id="ARBA00022977"/>
    </source>
</evidence>
<feature type="domain" description="Pyridoxamine kinase/Phosphomethylpyrimidine kinase" evidence="11">
    <location>
        <begin position="245"/>
        <end position="489"/>
    </location>
</feature>
<dbReference type="EC" id="2.7.4.7" evidence="12"/>
<dbReference type="InterPro" id="IPR004399">
    <property type="entry name" value="HMP/HMP-P_kinase_dom"/>
</dbReference>
<keyword evidence="13" id="KW-1185">Reference proteome</keyword>
<dbReference type="EC" id="2.7.1.49" evidence="12"/>
<comment type="function">
    <text evidence="3">Catalyzes the phosphorylation of hydroxymethylpyrimidine phosphate (HMP-P) to HMP-PP, and of HMP to HMP-P.</text>
</comment>
<dbReference type="InterPro" id="IPR029056">
    <property type="entry name" value="Ribokinase-like"/>
</dbReference>
<name>A0A3A3ZB84_9ACTN</name>
<reference evidence="12 13" key="1">
    <citation type="submission" date="2018-09" db="EMBL/GenBank/DDBJ databases">
        <title>YIM 75000 draft genome.</title>
        <authorList>
            <person name="Tang S."/>
            <person name="Feng Y."/>
        </authorList>
    </citation>
    <scope>NUCLEOTIDE SEQUENCE [LARGE SCALE GENOMIC DNA]</scope>
    <source>
        <strain evidence="12 13">YIM 75000</strain>
    </source>
</reference>
<evidence type="ECO:0000256" key="3">
    <source>
        <dbReference type="ARBA" id="ARBA00003848"/>
    </source>
</evidence>
<feature type="region of interest" description="Disordered" evidence="10">
    <location>
        <begin position="1"/>
        <end position="138"/>
    </location>
</feature>
<dbReference type="SUPFAM" id="SSF53613">
    <property type="entry name" value="Ribokinase-like"/>
    <property type="match status" value="1"/>
</dbReference>
<dbReference type="Proteomes" id="UP000265614">
    <property type="component" value="Unassembled WGS sequence"/>
</dbReference>
<dbReference type="NCBIfam" id="TIGR00097">
    <property type="entry name" value="HMP-P_kinase"/>
    <property type="match status" value="1"/>
</dbReference>
<evidence type="ECO:0000259" key="11">
    <source>
        <dbReference type="Pfam" id="PF08543"/>
    </source>
</evidence>
<dbReference type="EMBL" id="QZEZ01000001">
    <property type="protein sequence ID" value="RJK98366.1"/>
    <property type="molecule type" value="Genomic_DNA"/>
</dbReference>
<gene>
    <name evidence="12" type="primary">thiD</name>
    <name evidence="12" type="ORF">D5H78_02150</name>
</gene>
<dbReference type="PANTHER" id="PTHR20858:SF17">
    <property type="entry name" value="HYDROXYMETHYLPYRIMIDINE_PHOSPHOMETHYLPYRIMIDINE KINASE THI20-RELATED"/>
    <property type="match status" value="1"/>
</dbReference>
<organism evidence="12 13">
    <name type="scientific">Vallicoccus soli</name>
    <dbReference type="NCBI Taxonomy" id="2339232"/>
    <lineage>
        <taxon>Bacteria</taxon>
        <taxon>Bacillati</taxon>
        <taxon>Actinomycetota</taxon>
        <taxon>Actinomycetes</taxon>
        <taxon>Motilibacterales</taxon>
        <taxon>Vallicoccaceae</taxon>
        <taxon>Vallicoccus</taxon>
    </lineage>
</organism>